<reference evidence="1" key="1">
    <citation type="submission" date="2022-01" db="EMBL/GenBank/DDBJ databases">
        <authorList>
            <person name="Criscuolo A."/>
        </authorList>
    </citation>
    <scope>NUCLEOTIDE SEQUENCE</scope>
    <source>
        <strain evidence="1">CIP111891</strain>
    </source>
</reference>
<accession>A0ABM9C0G1</accession>
<dbReference type="Proteomes" id="UP000838821">
    <property type="component" value="Unassembled WGS sequence"/>
</dbReference>
<comment type="caution">
    <text evidence="1">The sequence shown here is derived from an EMBL/GenBank/DDBJ whole genome shotgun (WGS) entry which is preliminary data.</text>
</comment>
<proteinExistence type="predicted"/>
<sequence>MLTDATAVTSVRKASNLFSQYSLGLEVCSPVYLDTLTTLHLHTSDWVYTKDLRQSLRSSLTLRLTIDDF</sequence>
<gene>
    <name evidence="1" type="ORF">PAECIP111891_01269</name>
</gene>
<organism evidence="1 2">
    <name type="scientific">Paenibacillus allorhizoplanae</name>
    <dbReference type="NCBI Taxonomy" id="2905648"/>
    <lineage>
        <taxon>Bacteria</taxon>
        <taxon>Bacillati</taxon>
        <taxon>Bacillota</taxon>
        <taxon>Bacilli</taxon>
        <taxon>Bacillales</taxon>
        <taxon>Paenibacillaceae</taxon>
        <taxon>Paenibacillus</taxon>
    </lineage>
</organism>
<protein>
    <submittedName>
        <fullName evidence="1">Uncharacterized protein</fullName>
    </submittedName>
</protein>
<evidence type="ECO:0000313" key="2">
    <source>
        <dbReference type="Proteomes" id="UP000838821"/>
    </source>
</evidence>
<keyword evidence="2" id="KW-1185">Reference proteome</keyword>
<dbReference type="EMBL" id="CAKMMW010000003">
    <property type="protein sequence ID" value="CAH1199470.1"/>
    <property type="molecule type" value="Genomic_DNA"/>
</dbReference>
<name>A0ABM9C0G1_9BACL</name>
<evidence type="ECO:0000313" key="1">
    <source>
        <dbReference type="EMBL" id="CAH1199470.1"/>
    </source>
</evidence>